<sequence>MKSTTASLLRQNVCKQSFNSLYRAIAFSVGSALVSPLVIAAGVTGDIEELLVTETGWQNDLQSKTEAASVGTVFAEQIAFRPTLRPAELLETIPGMVVTQHSGDGKANQYFLRGFNLDHGSDFANHVEDMPVNKVSHGHGQGYTDLNFLIPELVDRMIYKKGPYYASEGDFSSAGSARIEYADQLDQQQAKITLGENNYQRLLFTGGVALAEGNLIYALESLRNDGPWKTEENFDKKNAVLKYSQGDRANGWSAAVMGYDTDWHSTDQIPQRLVDSGELDRYGSLDPTTGGDTHRYSLSTSVWQELDEKSRFNASAYLLDYQLRLTSNATYFSADAADDPSNLGDQFTQFDDRMSYGGSFNYEWDVDAVHHLSTGANLRYDDIKDVGVGSSYHADIYQLISRSSVEEFSQSLYASVNSQWNDWLATIVGVRYDHYQVDVYSRLSGGVEGDASDDLVSPKFSLRFGPFAETEFFVNYGEGFHSNDARGVVNDAAGVPMLSPSKGYELGLRSAIVEHLQFSVVVFRLDLDSELVFVGDDATTEPRGATKRTGIEIGAYYQPVDWLVLDIDYATSETRFKDPQYDGADLLGDYVPDSIEDVFSLGLSVDLDSGAYGGLRLRYFGPRKLTESGDIESDSTTMVNANVGYRWHNGLTLGLEVLNLFDNEDDDITYLYESRTLSERQASIDPIESFHSHPVEPLTVRVTASYTF</sequence>
<gene>
    <name evidence="16" type="ORF">G8770_23350</name>
</gene>
<keyword evidence="4" id="KW-0410">Iron transport</keyword>
<dbReference type="InterPro" id="IPR037066">
    <property type="entry name" value="Plug_dom_sf"/>
</dbReference>
<evidence type="ECO:0000313" key="16">
    <source>
        <dbReference type="EMBL" id="NHO68499.1"/>
    </source>
</evidence>
<evidence type="ECO:0000256" key="13">
    <source>
        <dbReference type="SAM" id="Phobius"/>
    </source>
</evidence>
<organism evidence="16 17">
    <name type="scientific">Pseudomaricurvus hydrocarbonicus</name>
    <dbReference type="NCBI Taxonomy" id="1470433"/>
    <lineage>
        <taxon>Bacteria</taxon>
        <taxon>Pseudomonadati</taxon>
        <taxon>Pseudomonadota</taxon>
        <taxon>Gammaproteobacteria</taxon>
        <taxon>Cellvibrionales</taxon>
        <taxon>Cellvibrionaceae</taxon>
        <taxon>Pseudomaricurvus</taxon>
    </lineage>
</organism>
<keyword evidence="8 12" id="KW-0798">TonB box</keyword>
<dbReference type="AlphaFoldDB" id="A0A9E5MQ90"/>
<evidence type="ECO:0000313" key="17">
    <source>
        <dbReference type="Proteomes" id="UP000787472"/>
    </source>
</evidence>
<dbReference type="GO" id="GO:0006826">
    <property type="term" value="P:iron ion transport"/>
    <property type="evidence" value="ECO:0007669"/>
    <property type="project" value="UniProtKB-KW"/>
</dbReference>
<dbReference type="EMBL" id="JAAONZ010000034">
    <property type="protein sequence ID" value="NHO68499.1"/>
    <property type="molecule type" value="Genomic_DNA"/>
</dbReference>
<dbReference type="PANTHER" id="PTHR32552:SF81">
    <property type="entry name" value="TONB-DEPENDENT OUTER MEMBRANE RECEPTOR"/>
    <property type="match status" value="1"/>
</dbReference>
<keyword evidence="2 11" id="KW-0813">Transport</keyword>
<keyword evidence="6" id="KW-0408">Iron</keyword>
<evidence type="ECO:0000256" key="10">
    <source>
        <dbReference type="ARBA" id="ARBA00023237"/>
    </source>
</evidence>
<keyword evidence="9 11" id="KW-0472">Membrane</keyword>
<keyword evidence="7" id="KW-0406">Ion transport</keyword>
<keyword evidence="5 11" id="KW-0812">Transmembrane</keyword>
<evidence type="ECO:0000256" key="3">
    <source>
        <dbReference type="ARBA" id="ARBA00022452"/>
    </source>
</evidence>
<comment type="similarity">
    <text evidence="11 12">Belongs to the TonB-dependent receptor family.</text>
</comment>
<evidence type="ECO:0000256" key="6">
    <source>
        <dbReference type="ARBA" id="ARBA00023004"/>
    </source>
</evidence>
<dbReference type="PANTHER" id="PTHR32552">
    <property type="entry name" value="FERRICHROME IRON RECEPTOR-RELATED"/>
    <property type="match status" value="1"/>
</dbReference>
<reference evidence="16" key="1">
    <citation type="submission" date="2020-03" db="EMBL/GenBank/DDBJ databases">
        <authorList>
            <person name="Guo F."/>
        </authorList>
    </citation>
    <scope>NUCLEOTIDE SEQUENCE</scope>
    <source>
        <strain evidence="16">JCM 30134</strain>
    </source>
</reference>
<dbReference type="SUPFAM" id="SSF56935">
    <property type="entry name" value="Porins"/>
    <property type="match status" value="1"/>
</dbReference>
<dbReference type="InterPro" id="IPR039426">
    <property type="entry name" value="TonB-dep_rcpt-like"/>
</dbReference>
<keyword evidence="16" id="KW-0675">Receptor</keyword>
<feature type="domain" description="TonB-dependent receptor-like beta-barrel" evidence="14">
    <location>
        <begin position="250"/>
        <end position="660"/>
    </location>
</feature>
<evidence type="ECO:0000259" key="14">
    <source>
        <dbReference type="Pfam" id="PF00593"/>
    </source>
</evidence>
<dbReference type="GO" id="GO:0009279">
    <property type="term" value="C:cell outer membrane"/>
    <property type="evidence" value="ECO:0007669"/>
    <property type="project" value="UniProtKB-SubCell"/>
</dbReference>
<proteinExistence type="inferred from homology"/>
<dbReference type="Pfam" id="PF07715">
    <property type="entry name" value="Plug"/>
    <property type="match status" value="1"/>
</dbReference>
<evidence type="ECO:0000256" key="5">
    <source>
        <dbReference type="ARBA" id="ARBA00022692"/>
    </source>
</evidence>
<dbReference type="InterPro" id="IPR000531">
    <property type="entry name" value="Beta-barrel_TonB"/>
</dbReference>
<keyword evidence="10 11" id="KW-0998">Cell outer membrane</keyword>
<feature type="domain" description="TonB-dependent receptor plug" evidence="15">
    <location>
        <begin position="66"/>
        <end position="175"/>
    </location>
</feature>
<evidence type="ECO:0000256" key="7">
    <source>
        <dbReference type="ARBA" id="ARBA00023065"/>
    </source>
</evidence>
<dbReference type="PROSITE" id="PS52016">
    <property type="entry name" value="TONB_DEPENDENT_REC_3"/>
    <property type="match status" value="1"/>
</dbReference>
<evidence type="ECO:0000256" key="12">
    <source>
        <dbReference type="RuleBase" id="RU003357"/>
    </source>
</evidence>
<protein>
    <submittedName>
        <fullName evidence="16">TonB-dependent receptor</fullName>
    </submittedName>
</protein>
<evidence type="ECO:0000256" key="2">
    <source>
        <dbReference type="ARBA" id="ARBA00022448"/>
    </source>
</evidence>
<comment type="caution">
    <text evidence="16">The sequence shown here is derived from an EMBL/GenBank/DDBJ whole genome shotgun (WGS) entry which is preliminary data.</text>
</comment>
<evidence type="ECO:0000256" key="8">
    <source>
        <dbReference type="ARBA" id="ARBA00023077"/>
    </source>
</evidence>
<dbReference type="Gene3D" id="2.40.170.20">
    <property type="entry name" value="TonB-dependent receptor, beta-barrel domain"/>
    <property type="match status" value="1"/>
</dbReference>
<evidence type="ECO:0000256" key="4">
    <source>
        <dbReference type="ARBA" id="ARBA00022496"/>
    </source>
</evidence>
<keyword evidence="3 11" id="KW-1134">Transmembrane beta strand</keyword>
<keyword evidence="17" id="KW-1185">Reference proteome</keyword>
<evidence type="ECO:0000256" key="1">
    <source>
        <dbReference type="ARBA" id="ARBA00004571"/>
    </source>
</evidence>
<accession>A0A9E5MQ90</accession>
<evidence type="ECO:0000256" key="11">
    <source>
        <dbReference type="PROSITE-ProRule" id="PRU01360"/>
    </source>
</evidence>
<name>A0A9E5MQ90_9GAMM</name>
<dbReference type="InterPro" id="IPR036942">
    <property type="entry name" value="Beta-barrel_TonB_sf"/>
</dbReference>
<evidence type="ECO:0000256" key="9">
    <source>
        <dbReference type="ARBA" id="ARBA00023136"/>
    </source>
</evidence>
<feature type="transmembrane region" description="Helical" evidence="13">
    <location>
        <begin position="21"/>
        <end position="43"/>
    </location>
</feature>
<dbReference type="InterPro" id="IPR012910">
    <property type="entry name" value="Plug_dom"/>
</dbReference>
<dbReference type="Proteomes" id="UP000787472">
    <property type="component" value="Unassembled WGS sequence"/>
</dbReference>
<evidence type="ECO:0000259" key="15">
    <source>
        <dbReference type="Pfam" id="PF07715"/>
    </source>
</evidence>
<keyword evidence="13" id="KW-1133">Transmembrane helix</keyword>
<comment type="subcellular location">
    <subcellularLocation>
        <location evidence="1 11">Cell outer membrane</location>
        <topology evidence="1 11">Multi-pass membrane protein</topology>
    </subcellularLocation>
</comment>
<dbReference type="Pfam" id="PF00593">
    <property type="entry name" value="TonB_dep_Rec_b-barrel"/>
    <property type="match status" value="1"/>
</dbReference>
<dbReference type="Gene3D" id="2.170.130.10">
    <property type="entry name" value="TonB-dependent receptor, plug domain"/>
    <property type="match status" value="1"/>
</dbReference>